<dbReference type="EMBL" id="CAJNJA010039808">
    <property type="protein sequence ID" value="CAE7760097.1"/>
    <property type="molecule type" value="Genomic_DNA"/>
</dbReference>
<name>A0A812Y7L1_9DINO</name>
<dbReference type="PANTHER" id="PTHR43628">
    <property type="entry name" value="ACTIVATOR OF C KINASE PROTEIN 1-RELATED"/>
    <property type="match status" value="1"/>
</dbReference>
<dbReference type="Proteomes" id="UP000601435">
    <property type="component" value="Unassembled WGS sequence"/>
</dbReference>
<proteinExistence type="predicted"/>
<gene>
    <name evidence="1" type="primary">esiB</name>
    <name evidence="1" type="ORF">SNEC2469_LOCUS22106</name>
</gene>
<dbReference type="SUPFAM" id="SSF81901">
    <property type="entry name" value="HCP-like"/>
    <property type="match status" value="1"/>
</dbReference>
<dbReference type="Gene3D" id="1.25.40.10">
    <property type="entry name" value="Tetratricopeptide repeat domain"/>
    <property type="match status" value="1"/>
</dbReference>
<evidence type="ECO:0000313" key="2">
    <source>
        <dbReference type="Proteomes" id="UP000601435"/>
    </source>
</evidence>
<sequence>MAAAFKWFREAAEAGSIHAKNDLGDMYRLGHGTKQDYSNAIYWYQKVTVELSDILAADPRLPSAQRNKTSVARSFNSLGAMYASGWGVAKNRNRAIEYLEQAEALGHPHAKRNLESLRPAKKETIQAEL</sequence>
<reference evidence="1" key="1">
    <citation type="submission" date="2021-02" db="EMBL/GenBank/DDBJ databases">
        <authorList>
            <person name="Dougan E. K."/>
            <person name="Rhodes N."/>
            <person name="Thang M."/>
            <person name="Chan C."/>
        </authorList>
    </citation>
    <scope>NUCLEOTIDE SEQUENCE</scope>
</reference>
<dbReference type="InterPro" id="IPR011990">
    <property type="entry name" value="TPR-like_helical_dom_sf"/>
</dbReference>
<dbReference type="AlphaFoldDB" id="A0A812Y7L1"/>
<dbReference type="Pfam" id="PF08238">
    <property type="entry name" value="Sel1"/>
    <property type="match status" value="3"/>
</dbReference>
<dbReference type="PANTHER" id="PTHR43628:SF1">
    <property type="entry name" value="CHITIN SYNTHASE REGULATORY FACTOR 2-RELATED"/>
    <property type="match status" value="1"/>
</dbReference>
<organism evidence="1 2">
    <name type="scientific">Symbiodinium necroappetens</name>
    <dbReference type="NCBI Taxonomy" id="1628268"/>
    <lineage>
        <taxon>Eukaryota</taxon>
        <taxon>Sar</taxon>
        <taxon>Alveolata</taxon>
        <taxon>Dinophyceae</taxon>
        <taxon>Suessiales</taxon>
        <taxon>Symbiodiniaceae</taxon>
        <taxon>Symbiodinium</taxon>
    </lineage>
</organism>
<dbReference type="SMART" id="SM00671">
    <property type="entry name" value="SEL1"/>
    <property type="match status" value="2"/>
</dbReference>
<evidence type="ECO:0000313" key="1">
    <source>
        <dbReference type="EMBL" id="CAE7760097.1"/>
    </source>
</evidence>
<protein>
    <submittedName>
        <fullName evidence="1">EsiB protein</fullName>
    </submittedName>
</protein>
<dbReference type="InterPro" id="IPR052945">
    <property type="entry name" value="Mitotic_Regulator"/>
</dbReference>
<keyword evidence="2" id="KW-1185">Reference proteome</keyword>
<accession>A0A812Y7L1</accession>
<dbReference type="OrthoDB" id="437708at2759"/>
<comment type="caution">
    <text evidence="1">The sequence shown here is derived from an EMBL/GenBank/DDBJ whole genome shotgun (WGS) entry which is preliminary data.</text>
</comment>
<dbReference type="InterPro" id="IPR006597">
    <property type="entry name" value="Sel1-like"/>
</dbReference>